<name>A0A4Y5JTB9_9CAUD</name>
<evidence type="ECO:0000313" key="2">
    <source>
        <dbReference type="Proteomes" id="UP000316733"/>
    </source>
</evidence>
<organism evidence="1 2">
    <name type="scientific">Pseudomonas phage vB_PaeM_PA5oct</name>
    <dbReference type="NCBI Taxonomy" id="2163605"/>
    <lineage>
        <taxon>Viruses</taxon>
        <taxon>Duplodnaviria</taxon>
        <taxon>Heunggongvirae</taxon>
        <taxon>Uroviricota</taxon>
        <taxon>Caudoviricetes</taxon>
        <taxon>Arenbergviridae</taxon>
        <taxon>Wroclawvirus</taxon>
        <taxon>Wroclawvirus PA5oct</taxon>
    </lineage>
</organism>
<reference evidence="2" key="1">
    <citation type="journal article" date="2020" name="bioRxiv">
        <title>Integrative omics analysis of Pseudomonas aeruginosa virus PA5oct highlights the molecular complexity of jumbo phages.</title>
        <authorList>
            <person name="Lood C."/>
            <person name="Danis-Wlodarczyk K."/>
            <person name="Blasdel B.G."/>
            <person name="Jang H.B."/>
            <person name="Vandenheuvel D."/>
            <person name="Briers Y."/>
            <person name="Noben J.-P."/>
            <person name="van Noort V."/>
            <person name="Drulis-Kawa Z."/>
            <person name="Lavigne R."/>
        </authorList>
    </citation>
    <scope>NUCLEOTIDE SEQUENCE [LARGE SCALE GENOMIC DNA]</scope>
</reference>
<gene>
    <name evidence="1" type="ORF">EST35_0094</name>
</gene>
<sequence length="79" mass="9153">MMQLRAHNANKENFNYCVFIEAFQEGSQIVANVVRNYEDGTTEILYSFKGPNSLNVRTQMRKKKVRMMQVKSGKHLLGL</sequence>
<keyword evidence="2" id="KW-1185">Reference proteome</keyword>
<dbReference type="EMBL" id="MK797984">
    <property type="protein sequence ID" value="QCG75976.1"/>
    <property type="molecule type" value="Genomic_DNA"/>
</dbReference>
<proteinExistence type="predicted"/>
<protein>
    <submittedName>
        <fullName evidence="1">Uncharacterized protein</fullName>
    </submittedName>
</protein>
<dbReference type="Proteomes" id="UP000316733">
    <property type="component" value="Segment"/>
</dbReference>
<evidence type="ECO:0000313" key="1">
    <source>
        <dbReference type="EMBL" id="QCG75976.1"/>
    </source>
</evidence>
<accession>A0A4Y5JTB9</accession>